<dbReference type="CDD" id="cd02891">
    <property type="entry name" value="A2M_like"/>
    <property type="match status" value="1"/>
</dbReference>
<dbReference type="Gene3D" id="2.60.40.1930">
    <property type="match status" value="1"/>
</dbReference>
<evidence type="ECO:0000256" key="1">
    <source>
        <dbReference type="ARBA" id="ARBA00010556"/>
    </source>
</evidence>
<dbReference type="EMBL" id="QYUL01000001">
    <property type="protein sequence ID" value="RJF84901.1"/>
    <property type="molecule type" value="Genomic_DNA"/>
</dbReference>
<dbReference type="Pfam" id="PF01835">
    <property type="entry name" value="MG2"/>
    <property type="match status" value="1"/>
</dbReference>
<dbReference type="InterPro" id="IPR041462">
    <property type="entry name" value="Bact_A2M_MG6"/>
</dbReference>
<dbReference type="Pfam" id="PF17973">
    <property type="entry name" value="bMG10"/>
    <property type="match status" value="1"/>
</dbReference>
<gene>
    <name evidence="6" type="ORF">D3877_10530</name>
</gene>
<dbReference type="SUPFAM" id="SSF48239">
    <property type="entry name" value="Terpenoid cyclases/Protein prenyltransferases"/>
    <property type="match status" value="1"/>
</dbReference>
<dbReference type="PANTHER" id="PTHR40094:SF1">
    <property type="entry name" value="UBIQUITIN DOMAIN-CONTAINING PROTEIN"/>
    <property type="match status" value="1"/>
</dbReference>
<dbReference type="InterPro" id="IPR049120">
    <property type="entry name" value="A2M_bMG2"/>
</dbReference>
<dbReference type="SMART" id="SM01359">
    <property type="entry name" value="A2M_N_2"/>
    <property type="match status" value="1"/>
</dbReference>
<dbReference type="Pfam" id="PF21142">
    <property type="entry name" value="A2M_bMG2"/>
    <property type="match status" value="1"/>
</dbReference>
<evidence type="ECO:0000313" key="7">
    <source>
        <dbReference type="Proteomes" id="UP000283458"/>
    </source>
</evidence>
<dbReference type="InterPro" id="IPR008930">
    <property type="entry name" value="Terpenoid_cyclase/PrenylTrfase"/>
</dbReference>
<comment type="caution">
    <text evidence="6">The sequence shown here is derived from an EMBL/GenBank/DDBJ whole genome shotgun (WGS) entry which is preliminary data.</text>
</comment>
<feature type="domain" description="Alpha-2-macroglobulin bait region" evidence="4">
    <location>
        <begin position="877"/>
        <end position="1025"/>
    </location>
</feature>
<evidence type="ECO:0000259" key="5">
    <source>
        <dbReference type="SMART" id="SM01360"/>
    </source>
</evidence>
<dbReference type="InterPro" id="IPR021868">
    <property type="entry name" value="Alpha_2_Macroglob_MG3"/>
</dbReference>
<dbReference type="GO" id="GO:0005615">
    <property type="term" value="C:extracellular space"/>
    <property type="evidence" value="ECO:0007669"/>
    <property type="project" value="InterPro"/>
</dbReference>
<proteinExistence type="inferred from homology"/>
<dbReference type="InterPro" id="IPR011625">
    <property type="entry name" value="A2M_N_BRD"/>
</dbReference>
<keyword evidence="2 3" id="KW-0732">Signal</keyword>
<dbReference type="PIRSF" id="PIRSF038980">
    <property type="entry name" value="A2M_bac"/>
    <property type="match status" value="1"/>
</dbReference>
<dbReference type="Pfam" id="PF17962">
    <property type="entry name" value="bMG6"/>
    <property type="match status" value="1"/>
</dbReference>
<name>A0A418W4E5_9PROT</name>
<evidence type="ECO:0000313" key="6">
    <source>
        <dbReference type="EMBL" id="RJF84901.1"/>
    </source>
</evidence>
<evidence type="ECO:0000256" key="2">
    <source>
        <dbReference type="ARBA" id="ARBA00022729"/>
    </source>
</evidence>
<dbReference type="InterPro" id="IPR041203">
    <property type="entry name" value="Bact_A2M_MG5"/>
</dbReference>
<dbReference type="Pfam" id="PF17972">
    <property type="entry name" value="bMG5"/>
    <property type="match status" value="1"/>
</dbReference>
<dbReference type="GO" id="GO:0004866">
    <property type="term" value="F:endopeptidase inhibitor activity"/>
    <property type="evidence" value="ECO:0007669"/>
    <property type="project" value="InterPro"/>
</dbReference>
<comment type="similarity">
    <text evidence="1">Belongs to the protease inhibitor I39 (alpha-2-macroglobulin) family. Bacterial alpha-2-macroglobulin subfamily.</text>
</comment>
<dbReference type="InterPro" id="IPR026284">
    <property type="entry name" value="A2MG_proteobact"/>
</dbReference>
<dbReference type="InterPro" id="IPR001599">
    <property type="entry name" value="Macroglobln_a2"/>
</dbReference>
<dbReference type="Gene3D" id="1.50.10.20">
    <property type="match status" value="1"/>
</dbReference>
<dbReference type="RefSeq" id="WP_119830531.1">
    <property type="nucleotide sequence ID" value="NZ_QYUL01000001.1"/>
</dbReference>
<dbReference type="Pfam" id="PF07678">
    <property type="entry name" value="TED_complement"/>
    <property type="match status" value="1"/>
</dbReference>
<dbReference type="InterPro" id="IPR047565">
    <property type="entry name" value="Alpha-macroglob_thiol-ester_cl"/>
</dbReference>
<dbReference type="SMART" id="SM01360">
    <property type="entry name" value="A2M"/>
    <property type="match status" value="1"/>
</dbReference>
<keyword evidence="7" id="KW-1185">Reference proteome</keyword>
<dbReference type="InterPro" id="IPR002890">
    <property type="entry name" value="MG2"/>
</dbReference>
<protein>
    <submittedName>
        <fullName evidence="6">Alpha-2-macroglobulin family protein</fullName>
    </submittedName>
</protein>
<dbReference type="Pfam" id="PF00207">
    <property type="entry name" value="A2M"/>
    <property type="match status" value="1"/>
</dbReference>
<dbReference type="OrthoDB" id="9767116at2"/>
<dbReference type="Pfam" id="PF11974">
    <property type="entry name" value="bMG3"/>
    <property type="match status" value="1"/>
</dbReference>
<dbReference type="InterPro" id="IPR011626">
    <property type="entry name" value="Alpha-macroglobulin_TED"/>
</dbReference>
<dbReference type="Pfam" id="PF07703">
    <property type="entry name" value="A2M_BRD"/>
    <property type="match status" value="1"/>
</dbReference>
<evidence type="ECO:0000256" key="3">
    <source>
        <dbReference type="SAM" id="SignalP"/>
    </source>
</evidence>
<dbReference type="InterPro" id="IPR051802">
    <property type="entry name" value="YfhM-like"/>
</dbReference>
<dbReference type="Proteomes" id="UP000283458">
    <property type="component" value="Unassembled WGS sequence"/>
</dbReference>
<dbReference type="InterPro" id="IPR041246">
    <property type="entry name" value="Bact_MG10"/>
</dbReference>
<accession>A0A418W4E5</accession>
<feature type="signal peptide" evidence="3">
    <location>
        <begin position="1"/>
        <end position="24"/>
    </location>
</feature>
<evidence type="ECO:0000259" key="4">
    <source>
        <dbReference type="SMART" id="SM01359"/>
    </source>
</evidence>
<organism evidence="6 7">
    <name type="scientific">Azospirillum cavernae</name>
    <dbReference type="NCBI Taxonomy" id="2320860"/>
    <lineage>
        <taxon>Bacteria</taxon>
        <taxon>Pseudomonadati</taxon>
        <taxon>Pseudomonadota</taxon>
        <taxon>Alphaproteobacteria</taxon>
        <taxon>Rhodospirillales</taxon>
        <taxon>Azospirillaceae</taxon>
        <taxon>Azospirillum</taxon>
    </lineage>
</organism>
<feature type="domain" description="Alpha-2-macroglobulin" evidence="5">
    <location>
        <begin position="1085"/>
        <end position="1173"/>
    </location>
</feature>
<feature type="chain" id="PRO_5019131329" evidence="3">
    <location>
        <begin position="25"/>
        <end position="1744"/>
    </location>
</feature>
<reference evidence="6 7" key="1">
    <citation type="submission" date="2018-09" db="EMBL/GenBank/DDBJ databases">
        <authorList>
            <person name="Zhu H."/>
        </authorList>
    </citation>
    <scope>NUCLEOTIDE SEQUENCE [LARGE SCALE GENOMIC DNA]</scope>
    <source>
        <strain evidence="6 7">K2W22B-5</strain>
    </source>
</reference>
<dbReference type="SMART" id="SM01419">
    <property type="entry name" value="Thiol-ester_cl"/>
    <property type="match status" value="1"/>
</dbReference>
<dbReference type="PANTHER" id="PTHR40094">
    <property type="entry name" value="ALPHA-2-MACROGLOBULIN HOMOLOG"/>
    <property type="match status" value="1"/>
</dbReference>
<sequence length="1744" mass="185461">MRRLLTLAWVVMAMALSTAVPSLASERQPYAVPNWVDTTLYVGGLTAKAPPQPAPQVSEAALKQARAAMARKDGAAAVPKYEQAIINGAASPSVWLELSAAWMALPTPNKDRALQSAVQAGIGEPKDDERVGVLLRVAALMDESFGKPDEAAKALGAIRAMADKLEPGVLDALAPKLEERWIALRRKAGLTLRDVTVNSDDAAARVCFQFSDRLSTRKGVRFDDYLRVEPPTKLSVDARDNTLCLRGVAHGASYAVTLRQGLPGEDGVEQKAEETQRVRVPDRSPMVAFKGSAFILPRSGPDGIPIVSVNTDKLAVSVYRVTDRALVPGMADGRLFNPLTSNSAETLADRNGELVWSGSLEVKGERNRQTQSALPFRQAVGEQPKPGLYAVTAQPTDVEPSDPWNDLATQWVLVSDIGLTSYRGADGLTVFARSYGTAKPLAGVEVALVARNNAELARATTDELGRARFAPGLLKTGGNTPDMAMAYLGADFAMQDLTGAAFDLSDRGVGGRAAPGPMDAFVYADRGVYRQGETVNLSILLRDDKTEAVENFPLTVKILRPSGTEYFSGPLTGQAAGGFFLPLTLSRTAPLGGWQVLVYGDPKGEPVGRGAFQVEDFVPVKLALDLTASAPVLTPGQPFEVVANGRFLYGPPAAGLSGTAEVAIQPDPTPYPAYKDYRFGRTQETVESKLDTLEFPVTDGLGQSRVAVALPSLPDTTRPLRAEIRVALSEPGGRPVHKAVTVPIRAKAHAIGLRPRFSDGRIGEGQEASFDLVALAPDGSAIAKPNLSWELVEERVSYQWYRQNGRYSYNAVTRNVPLSSGTIAATADKPVTLALGRREFGRYRIEVTDKAAGVATSYRFAAGWQNEDDSGNTPDKLEIATDKPAYSPGDTARVRITPPFAGEVLLTVATDRLFEVRNISVPADGATVEVPVNAAWGPGAYVTATVFRPPVTGKERQPVRAVGVAWVGIDPAVRTLDVALDAPATIRPRSRLEVGVSVKPTRPGEGAAEDVYVTLAAVDEGILRLTDFVSPQPAKHFYGKRTLGLDIRDDYGHLIDALDGPFGALRQGGDSSGVGLPVVPFTVVSLFQGPVKVGPDGTARIAFDVPDFNGELRLMAVAYSRSRIGSAAGPVTVRDPLVADAVTPRFLAPGDDSRVTLSLHNVEAAAGTYAVTVTGRDAVSVDGGALSVALAKGERKTLILPLKGVGAGIGHVSLAVAGPDNLAVTHDYAITVRPARAVETQLVTRQVPPGDTMRFSAADLAAYVPGTAGWSVSFSNAPPFDVGGILRALDRYPFGCLEQTVSRALPLLAVRDVELALGADRKPDDGLDGRVQQAVSRTLDKQRFDGAFGLWSAQSEADEWLTAYATEFLIRAKQKGNAVPDKPLNDALGWLRKRAIASASEPAELAVRAYALHALALGGVSLPGPARYLHDTAIDKLPTPLAKGQLGAALARMGDGERAASAFDSAVDHLARAEWNVDYGSTIRDAAALIVLASEVGMTGKRLPALLDRLPASDLAVNRTNTQEKAWAVLAAEALARGAPSSVSVTLPNGEKRAGARVDLRPTLAQLTAGLPVVNSGSAPLWQAVSLSGVPTVAQPAAREGLRVKRNFFTRKGEPLNLDTIRQNDVFVVVLEGEANTKLFHQLAITHPLPAGWEIENAKLGAGGTDDLPWLDKLTFPDSVEARDDRFVAALDLTEEAASFKLAFIVRAVTPGVYELPGASVEDMYKPRFFARQAVGRITVHPAE</sequence>